<feature type="region of interest" description="Disordered" evidence="1">
    <location>
        <begin position="710"/>
        <end position="732"/>
    </location>
</feature>
<feature type="transmembrane region" description="Helical" evidence="2">
    <location>
        <begin position="166"/>
        <end position="189"/>
    </location>
</feature>
<keyword evidence="2" id="KW-0812">Transmembrane</keyword>
<dbReference type="AlphaFoldDB" id="A0A1L7WY61"/>
<evidence type="ECO:0000313" key="4">
    <source>
        <dbReference type="Proteomes" id="UP000184330"/>
    </source>
</evidence>
<keyword evidence="4" id="KW-1185">Reference proteome</keyword>
<feature type="region of interest" description="Disordered" evidence="1">
    <location>
        <begin position="1"/>
        <end position="34"/>
    </location>
</feature>
<accession>A0A1L7WY61</accession>
<feature type="compositionally biased region" description="Polar residues" evidence="1">
    <location>
        <begin position="1"/>
        <end position="10"/>
    </location>
</feature>
<protein>
    <submittedName>
        <fullName evidence="3">Uncharacterized protein</fullName>
    </submittedName>
</protein>
<organism evidence="3 4">
    <name type="scientific">Phialocephala subalpina</name>
    <dbReference type="NCBI Taxonomy" id="576137"/>
    <lineage>
        <taxon>Eukaryota</taxon>
        <taxon>Fungi</taxon>
        <taxon>Dikarya</taxon>
        <taxon>Ascomycota</taxon>
        <taxon>Pezizomycotina</taxon>
        <taxon>Leotiomycetes</taxon>
        <taxon>Helotiales</taxon>
        <taxon>Mollisiaceae</taxon>
        <taxon>Phialocephala</taxon>
        <taxon>Phialocephala fortinii species complex</taxon>
    </lineage>
</organism>
<feature type="compositionally biased region" description="Low complexity" evidence="1">
    <location>
        <begin position="11"/>
        <end position="34"/>
    </location>
</feature>
<evidence type="ECO:0000313" key="3">
    <source>
        <dbReference type="EMBL" id="CZR57699.1"/>
    </source>
</evidence>
<gene>
    <name evidence="3" type="ORF">PAC_07588</name>
</gene>
<evidence type="ECO:0000256" key="2">
    <source>
        <dbReference type="SAM" id="Phobius"/>
    </source>
</evidence>
<feature type="transmembrane region" description="Helical" evidence="2">
    <location>
        <begin position="613"/>
        <end position="636"/>
    </location>
</feature>
<feature type="transmembrane region" description="Helical" evidence="2">
    <location>
        <begin position="57"/>
        <end position="74"/>
    </location>
</feature>
<sequence>MSNLVPRSNDSASLLLPPRTSRSSMASSSIPTSTKPQIGYKVVPLNAGSSHQVSPKSTLGIIASIGFLSFLWFGTDKNTTWRLIASEDWITKAVAMSSLVLRTSISSQAVIATSMLAGLALEKIGTLLPHLASISTIRNSNSGPLTLAWFLSSAPAIKIHDLRRSLLSCLTVLLLLISLLSQFSSTVLLSDIKSGLVPKFQVVGGISTNLQDGENSTTFTLSDITAWHRRPAAYASFAEFRPSQYTSGSGFTETGVSLRAFLPIVDQPTRVLTKDYAGSATVIDTRVACFLPNMTFASTNQFNIQLDAISLLATVGIPSSVVQEYNNIFGNDSRLVDYSSDFGPLGCPFTQTTIRCLVLSVNVLTLCQMPKGATGSFLIGQFQSNVNGSHYAKGFDEYANLNLIATNFSIPDLDSFVPATNWKLHHTTSEGEFLHVFFGNNSTPKSSMPRVSLSLCYNALMAVDVPARATTDSTCQELSPQMGDGFYNFTDFPEDVPSGSQAGIHNSDYIQSVTQGTEPTLILDLTTNTTVTTLTKVYPEYSILAREILSSGGSLVFTMQSLLTIIAGTAYYEQLPNFKNKTLVQRTNLVLAQIPAGKGTVYEPSAAGFQRGFVAVLVVTLVHVALMVAIISLFFLKTTISTLDNAWQTIAQIYDAATLEYITKASLASDSEVENWMKTDGNGTQIVGMSLSDNGHSTKLIGMRRRFDDKEGSFGQHSRTRSQSSDPPEGFI</sequence>
<keyword evidence="2" id="KW-0472">Membrane</keyword>
<keyword evidence="2" id="KW-1133">Transmembrane helix</keyword>
<name>A0A1L7WY61_9HELO</name>
<dbReference type="Proteomes" id="UP000184330">
    <property type="component" value="Unassembled WGS sequence"/>
</dbReference>
<dbReference type="OrthoDB" id="5428040at2759"/>
<feature type="compositionally biased region" description="Polar residues" evidence="1">
    <location>
        <begin position="715"/>
        <end position="726"/>
    </location>
</feature>
<evidence type="ECO:0000256" key="1">
    <source>
        <dbReference type="SAM" id="MobiDB-lite"/>
    </source>
</evidence>
<dbReference type="EMBL" id="FJOG01000010">
    <property type="protein sequence ID" value="CZR57699.1"/>
    <property type="molecule type" value="Genomic_DNA"/>
</dbReference>
<proteinExistence type="predicted"/>
<reference evidence="3 4" key="1">
    <citation type="submission" date="2016-03" db="EMBL/GenBank/DDBJ databases">
        <authorList>
            <person name="Ploux O."/>
        </authorList>
    </citation>
    <scope>NUCLEOTIDE SEQUENCE [LARGE SCALE GENOMIC DNA]</scope>
    <source>
        <strain evidence="3 4">UAMH 11012</strain>
    </source>
</reference>